<comment type="caution">
    <text evidence="2">The sequence shown here is derived from an EMBL/GenBank/DDBJ whole genome shotgun (WGS) entry which is preliminary data.</text>
</comment>
<name>A0A176VTX2_MARPO</name>
<feature type="region of interest" description="Disordered" evidence="1">
    <location>
        <begin position="1"/>
        <end position="55"/>
    </location>
</feature>
<gene>
    <name evidence="2" type="ORF">AXG93_4776s1470</name>
</gene>
<accession>A0A176VTX2</accession>
<evidence type="ECO:0000313" key="2">
    <source>
        <dbReference type="EMBL" id="OAE23762.1"/>
    </source>
</evidence>
<evidence type="ECO:0000256" key="1">
    <source>
        <dbReference type="SAM" id="MobiDB-lite"/>
    </source>
</evidence>
<organism evidence="2 3">
    <name type="scientific">Marchantia polymorpha subsp. ruderalis</name>
    <dbReference type="NCBI Taxonomy" id="1480154"/>
    <lineage>
        <taxon>Eukaryota</taxon>
        <taxon>Viridiplantae</taxon>
        <taxon>Streptophyta</taxon>
        <taxon>Embryophyta</taxon>
        <taxon>Marchantiophyta</taxon>
        <taxon>Marchantiopsida</taxon>
        <taxon>Marchantiidae</taxon>
        <taxon>Marchantiales</taxon>
        <taxon>Marchantiaceae</taxon>
        <taxon>Marchantia</taxon>
    </lineage>
</organism>
<dbReference type="EMBL" id="LVLJ01002789">
    <property type="protein sequence ID" value="OAE23762.1"/>
    <property type="molecule type" value="Genomic_DNA"/>
</dbReference>
<feature type="compositionally biased region" description="Basic and acidic residues" evidence="1">
    <location>
        <begin position="31"/>
        <end position="42"/>
    </location>
</feature>
<keyword evidence="3" id="KW-1185">Reference proteome</keyword>
<proteinExistence type="predicted"/>
<reference evidence="2" key="1">
    <citation type="submission" date="2016-03" db="EMBL/GenBank/DDBJ databases">
        <title>Mechanisms controlling the formation of the plant cell surface in tip-growing cells are functionally conserved among land plants.</title>
        <authorList>
            <person name="Honkanen S."/>
            <person name="Jones V.A."/>
            <person name="Morieri G."/>
            <person name="Champion C."/>
            <person name="Hetherington A.J."/>
            <person name="Kelly S."/>
            <person name="Saint-Marcoux D."/>
            <person name="Proust H."/>
            <person name="Prescott H."/>
            <person name="Dolan L."/>
        </authorList>
    </citation>
    <scope>NUCLEOTIDE SEQUENCE [LARGE SCALE GENOMIC DNA]</scope>
    <source>
        <tissue evidence="2">Whole gametophyte</tissue>
    </source>
</reference>
<sequence length="374" mass="42351">MREVRSYGRNQTVRYNHKLKRPKMLNHTGRIGREEDTIRDGPHTNNRNHPGRIKPVGWDVKPQKTNLSFSGSVAESFIPVLSSKASAGKEATPDVDIKPRQGKKLGNSPAQLLTEPYMHSLHKAWTDNLLGRNEQRVRKKLFQAIKHQRKVNCVPSGTQFKETQRIMDSNQLTINYSAVQDSLCNDKYLPTNVPCSNDAQHVVNSKRKRARQSFPWAYTRDWKAGDLILQRQQRQYPVCCKWFCHKTNVSGWKAHLRLHGITDNDNDSFTSSGKLSVQATLSCVCKPRFSTLVLEGFENAVVDYVVQGGVTLRAAGSERFKQFVVALTHGYEPPSTRIILRRIVELHRVLEPALAAFLCNVTVAISLTLDGQQV</sequence>
<dbReference type="Proteomes" id="UP000077202">
    <property type="component" value="Unassembled WGS sequence"/>
</dbReference>
<dbReference type="AlphaFoldDB" id="A0A176VTX2"/>
<feature type="compositionally biased region" description="Basic residues" evidence="1">
    <location>
        <begin position="15"/>
        <end position="24"/>
    </location>
</feature>
<protein>
    <submittedName>
        <fullName evidence="2">Uncharacterized protein</fullName>
    </submittedName>
</protein>
<evidence type="ECO:0000313" key="3">
    <source>
        <dbReference type="Proteomes" id="UP000077202"/>
    </source>
</evidence>